<protein>
    <recommendedName>
        <fullName evidence="3">Metallo-beta-lactamase domain-containing protein</fullName>
    </recommendedName>
</protein>
<keyword evidence="2" id="KW-0539">Nucleus</keyword>
<dbReference type="InterPro" id="IPR001279">
    <property type="entry name" value="Metallo-B-lactamas"/>
</dbReference>
<dbReference type="Proteomes" id="UP001150538">
    <property type="component" value="Unassembled WGS sequence"/>
</dbReference>
<dbReference type="Gene3D" id="3.60.15.10">
    <property type="entry name" value="Ribonuclease Z/Hydroxyacylglutathione hydrolase-like"/>
    <property type="match status" value="1"/>
</dbReference>
<dbReference type="EMBL" id="JANBPU010000086">
    <property type="protein sequence ID" value="KAJ1916909.1"/>
    <property type="molecule type" value="Genomic_DNA"/>
</dbReference>
<keyword evidence="5" id="KW-1185">Reference proteome</keyword>
<dbReference type="Pfam" id="PF16661">
    <property type="entry name" value="Lactamase_B_6"/>
    <property type="match status" value="1"/>
</dbReference>
<name>A0A9W7ZUS1_9FUNG</name>
<evidence type="ECO:0000313" key="5">
    <source>
        <dbReference type="Proteomes" id="UP001150538"/>
    </source>
</evidence>
<evidence type="ECO:0000256" key="1">
    <source>
        <dbReference type="ARBA" id="ARBA00004123"/>
    </source>
</evidence>
<feature type="domain" description="Metallo-beta-lactamase" evidence="3">
    <location>
        <begin position="51"/>
        <end position="188"/>
    </location>
</feature>
<dbReference type="GO" id="GO:0032039">
    <property type="term" value="C:integrator complex"/>
    <property type="evidence" value="ECO:0007669"/>
    <property type="project" value="InterPro"/>
</dbReference>
<dbReference type="GO" id="GO:0034472">
    <property type="term" value="P:snRNA 3'-end processing"/>
    <property type="evidence" value="ECO:0007669"/>
    <property type="project" value="TreeGrafter"/>
</dbReference>
<evidence type="ECO:0000259" key="3">
    <source>
        <dbReference type="Pfam" id="PF16661"/>
    </source>
</evidence>
<reference evidence="4" key="1">
    <citation type="submission" date="2022-07" db="EMBL/GenBank/DDBJ databases">
        <title>Phylogenomic reconstructions and comparative analyses of Kickxellomycotina fungi.</title>
        <authorList>
            <person name="Reynolds N.K."/>
            <person name="Stajich J.E."/>
            <person name="Barry K."/>
            <person name="Grigoriev I.V."/>
            <person name="Crous P."/>
            <person name="Smith M.E."/>
        </authorList>
    </citation>
    <scope>NUCLEOTIDE SEQUENCE</scope>
    <source>
        <strain evidence="4">NBRC 100468</strain>
    </source>
</reference>
<comment type="caution">
    <text evidence="4">The sequence shown here is derived from an EMBL/GenBank/DDBJ whole genome shotgun (WGS) entry which is preliminary data.</text>
</comment>
<dbReference type="SUPFAM" id="SSF56281">
    <property type="entry name" value="Metallo-hydrolase/oxidoreductase"/>
    <property type="match status" value="1"/>
</dbReference>
<evidence type="ECO:0000256" key="2">
    <source>
        <dbReference type="ARBA" id="ARBA00023242"/>
    </source>
</evidence>
<organism evidence="4 5">
    <name type="scientific">Mycoemilia scoparia</name>
    <dbReference type="NCBI Taxonomy" id="417184"/>
    <lineage>
        <taxon>Eukaryota</taxon>
        <taxon>Fungi</taxon>
        <taxon>Fungi incertae sedis</taxon>
        <taxon>Zoopagomycota</taxon>
        <taxon>Kickxellomycotina</taxon>
        <taxon>Kickxellomycetes</taxon>
        <taxon>Kickxellales</taxon>
        <taxon>Kickxellaceae</taxon>
        <taxon>Mycoemilia</taxon>
    </lineage>
</organism>
<accession>A0A9W7ZUS1</accession>
<proteinExistence type="predicted"/>
<dbReference type="OrthoDB" id="5600060at2759"/>
<dbReference type="InterPro" id="IPR036866">
    <property type="entry name" value="RibonucZ/Hydroxyglut_hydro"/>
</dbReference>
<evidence type="ECO:0000313" key="4">
    <source>
        <dbReference type="EMBL" id="KAJ1916909.1"/>
    </source>
</evidence>
<sequence>MFLCELPETTFVVNCGWEPNDLVYTDNPKGDDPNEDGDNMEGLNAIDWGLVDFILISNYENMGLLPWISEYTSFQGDIFVTEPTKSYGKCLVEERILLSSLWSGHENAMPQIPSTSKVGGLSQSHTEIMKPPYTLHDVTQCFEKISDVRYNQVIKPLMTVSIHAQSSGYCIGSANWVVDYKGEKIAFISASSFAEQLHPQELDKSVVKNSSIVVVSDLDTRTDTSDTSKSFYWLGKIASNIVNTVKQKANTIVVSRPLGLVNDLLQMTAEMIRHRALVSPQYLFISPIASKTMQLGNIMGEWLNRSKQDALYIPEYPFIERELRLDNSLRYLKSVADLSITPLSPEPCVAFMSMRGKR</sequence>
<dbReference type="AlphaFoldDB" id="A0A9W7ZUS1"/>
<comment type="subcellular location">
    <subcellularLocation>
        <location evidence="1">Nucleus</location>
    </subcellularLocation>
</comment>
<dbReference type="PANTHER" id="PTHR46094:SF1">
    <property type="entry name" value="INTEGRATOR COMPLEX SUBUNIT 9"/>
    <property type="match status" value="1"/>
</dbReference>
<dbReference type="InterPro" id="IPR027074">
    <property type="entry name" value="Integrator_9su"/>
</dbReference>
<dbReference type="PANTHER" id="PTHR46094">
    <property type="entry name" value="INTEGRATOR COMPLEX SUBUNIT 9"/>
    <property type="match status" value="1"/>
</dbReference>
<gene>
    <name evidence="4" type="ORF">H4219_003491</name>
</gene>